<gene>
    <name evidence="1" type="ORF">OESDEN_16188</name>
</gene>
<name>A0A0B1SKS9_OESDE</name>
<proteinExistence type="predicted"/>
<dbReference type="OrthoDB" id="5822639at2759"/>
<protein>
    <submittedName>
        <fullName evidence="1">Uncharacterized protein</fullName>
    </submittedName>
</protein>
<evidence type="ECO:0000313" key="2">
    <source>
        <dbReference type="Proteomes" id="UP000053660"/>
    </source>
</evidence>
<dbReference type="AlphaFoldDB" id="A0A0B1SKS9"/>
<dbReference type="Proteomes" id="UP000053660">
    <property type="component" value="Unassembled WGS sequence"/>
</dbReference>
<evidence type="ECO:0000313" key="1">
    <source>
        <dbReference type="EMBL" id="KHJ84102.1"/>
    </source>
</evidence>
<keyword evidence="2" id="KW-1185">Reference proteome</keyword>
<reference evidence="1 2" key="1">
    <citation type="submission" date="2014-03" db="EMBL/GenBank/DDBJ databases">
        <title>Draft genome of the hookworm Oesophagostomum dentatum.</title>
        <authorList>
            <person name="Mitreva M."/>
        </authorList>
    </citation>
    <scope>NUCLEOTIDE SEQUENCE [LARGE SCALE GENOMIC DNA]</scope>
    <source>
        <strain evidence="1 2">OD-Hann</strain>
    </source>
</reference>
<organism evidence="1 2">
    <name type="scientific">Oesophagostomum dentatum</name>
    <name type="common">Nodular worm</name>
    <dbReference type="NCBI Taxonomy" id="61180"/>
    <lineage>
        <taxon>Eukaryota</taxon>
        <taxon>Metazoa</taxon>
        <taxon>Ecdysozoa</taxon>
        <taxon>Nematoda</taxon>
        <taxon>Chromadorea</taxon>
        <taxon>Rhabditida</taxon>
        <taxon>Rhabditina</taxon>
        <taxon>Rhabditomorpha</taxon>
        <taxon>Strongyloidea</taxon>
        <taxon>Strongylidae</taxon>
        <taxon>Oesophagostomum</taxon>
    </lineage>
</organism>
<dbReference type="EMBL" id="KN570150">
    <property type="protein sequence ID" value="KHJ84102.1"/>
    <property type="molecule type" value="Genomic_DNA"/>
</dbReference>
<accession>A0A0B1SKS9</accession>
<sequence>MGQCKSMIITRHLGPARLDRLVIQYLPTNDVNCNLIEFFKDAVRRGVKIDMLKVLLKMKEENNFSKDATYI</sequence>